<reference evidence="2" key="1">
    <citation type="submission" date="2022-07" db="EMBL/GenBank/DDBJ databases">
        <title>Phylogenomic reconstructions and comparative analyses of Kickxellomycotina fungi.</title>
        <authorList>
            <person name="Reynolds N.K."/>
            <person name="Stajich J.E."/>
            <person name="Barry K."/>
            <person name="Grigoriev I.V."/>
            <person name="Crous P."/>
            <person name="Smith M.E."/>
        </authorList>
    </citation>
    <scope>NUCLEOTIDE SEQUENCE</scope>
    <source>
        <strain evidence="2">IMI 214461</strain>
    </source>
</reference>
<keyword evidence="3" id="KW-1185">Reference proteome</keyword>
<dbReference type="Proteomes" id="UP001150907">
    <property type="component" value="Unassembled WGS sequence"/>
</dbReference>
<organism evidence="2 3">
    <name type="scientific">Coemansia thaxteri</name>
    <dbReference type="NCBI Taxonomy" id="2663907"/>
    <lineage>
        <taxon>Eukaryota</taxon>
        <taxon>Fungi</taxon>
        <taxon>Fungi incertae sedis</taxon>
        <taxon>Zoopagomycota</taxon>
        <taxon>Kickxellomycotina</taxon>
        <taxon>Kickxellomycetes</taxon>
        <taxon>Kickxellales</taxon>
        <taxon>Kickxellaceae</taxon>
        <taxon>Coemansia</taxon>
    </lineage>
</organism>
<evidence type="ECO:0000256" key="1">
    <source>
        <dbReference type="SAM" id="MobiDB-lite"/>
    </source>
</evidence>
<accession>A0A9W8ECB1</accession>
<comment type="caution">
    <text evidence="2">The sequence shown here is derived from an EMBL/GenBank/DDBJ whole genome shotgun (WGS) entry which is preliminary data.</text>
</comment>
<feature type="non-terminal residue" evidence="2">
    <location>
        <position position="124"/>
    </location>
</feature>
<protein>
    <submittedName>
        <fullName evidence="2">Uncharacterized protein</fullName>
    </submittedName>
</protein>
<sequence>MAKRDNDQTAEEASARYSLRTRTPQKPAVVEVPAPRTTPRKRGRGNAATPHSSKRAAASAAAGMVTPTKQTGRGRGKSRGRGRGGSRGGAAQGSCGNRAGLDSSGSEEDVGLSPDVAEMSSEDE</sequence>
<name>A0A9W8ECB1_9FUNG</name>
<evidence type="ECO:0000313" key="2">
    <source>
        <dbReference type="EMBL" id="KAJ1997776.1"/>
    </source>
</evidence>
<evidence type="ECO:0000313" key="3">
    <source>
        <dbReference type="Proteomes" id="UP001150907"/>
    </source>
</evidence>
<gene>
    <name evidence="2" type="ORF">H4R26_005704</name>
</gene>
<proteinExistence type="predicted"/>
<dbReference type="AlphaFoldDB" id="A0A9W8ECB1"/>
<feature type="region of interest" description="Disordered" evidence="1">
    <location>
        <begin position="1"/>
        <end position="124"/>
    </location>
</feature>
<dbReference type="EMBL" id="JANBQF010001204">
    <property type="protein sequence ID" value="KAJ1997776.1"/>
    <property type="molecule type" value="Genomic_DNA"/>
</dbReference>
<feature type="compositionally biased region" description="Basic residues" evidence="1">
    <location>
        <begin position="72"/>
        <end position="84"/>
    </location>
</feature>
<dbReference type="OrthoDB" id="5578276at2759"/>